<evidence type="ECO:0008006" key="3">
    <source>
        <dbReference type="Google" id="ProtNLM"/>
    </source>
</evidence>
<keyword evidence="1" id="KW-1133">Transmembrane helix</keyword>
<keyword evidence="1" id="KW-0472">Membrane</keyword>
<evidence type="ECO:0000313" key="2">
    <source>
        <dbReference type="EMBL" id="RHN71428.1"/>
    </source>
</evidence>
<gene>
    <name evidence="2" type="ORF">MtrunA17_Chr2g0276761</name>
</gene>
<evidence type="ECO:0000256" key="1">
    <source>
        <dbReference type="SAM" id="Phobius"/>
    </source>
</evidence>
<name>A0A396J3M8_MEDTR</name>
<dbReference type="Gramene" id="rna7030">
    <property type="protein sequence ID" value="RHN71428.1"/>
    <property type="gene ID" value="gene7030"/>
</dbReference>
<accession>A0A396J3M8</accession>
<protein>
    <recommendedName>
        <fullName evidence="3">Transmembrane protein</fullName>
    </recommendedName>
</protein>
<reference evidence="2" key="1">
    <citation type="journal article" date="2018" name="Nat. Plants">
        <title>Whole-genome landscape of Medicago truncatula symbiotic genes.</title>
        <authorList>
            <person name="Pecrix Y."/>
            <person name="Gamas P."/>
            <person name="Carrere S."/>
        </authorList>
    </citation>
    <scope>NUCLEOTIDE SEQUENCE</scope>
    <source>
        <tissue evidence="2">Leaves</tissue>
    </source>
</reference>
<organism evidence="2">
    <name type="scientific">Medicago truncatula</name>
    <name type="common">Barrel medic</name>
    <name type="synonym">Medicago tribuloides</name>
    <dbReference type="NCBI Taxonomy" id="3880"/>
    <lineage>
        <taxon>Eukaryota</taxon>
        <taxon>Viridiplantae</taxon>
        <taxon>Streptophyta</taxon>
        <taxon>Embryophyta</taxon>
        <taxon>Tracheophyta</taxon>
        <taxon>Spermatophyta</taxon>
        <taxon>Magnoliopsida</taxon>
        <taxon>eudicotyledons</taxon>
        <taxon>Gunneridae</taxon>
        <taxon>Pentapetalae</taxon>
        <taxon>rosids</taxon>
        <taxon>fabids</taxon>
        <taxon>Fabales</taxon>
        <taxon>Fabaceae</taxon>
        <taxon>Papilionoideae</taxon>
        <taxon>50 kb inversion clade</taxon>
        <taxon>NPAAA clade</taxon>
        <taxon>Hologalegina</taxon>
        <taxon>IRL clade</taxon>
        <taxon>Trifolieae</taxon>
        <taxon>Medicago</taxon>
    </lineage>
</organism>
<feature type="transmembrane region" description="Helical" evidence="1">
    <location>
        <begin position="27"/>
        <end position="47"/>
    </location>
</feature>
<proteinExistence type="predicted"/>
<dbReference type="Proteomes" id="UP000265566">
    <property type="component" value="Chromosome 2"/>
</dbReference>
<comment type="caution">
    <text evidence="2">The sequence shown here is derived from an EMBL/GenBank/DDBJ whole genome shotgun (WGS) entry which is preliminary data.</text>
</comment>
<keyword evidence="1" id="KW-0812">Transmembrane</keyword>
<dbReference type="EMBL" id="PSQE01000002">
    <property type="protein sequence ID" value="RHN71428.1"/>
    <property type="molecule type" value="Genomic_DNA"/>
</dbReference>
<sequence>MYQYTQIIGCTIDFALSCWFFFLHLQIIYFASSWSFILLLLLLLLLLQKGISCSN</sequence>
<dbReference type="AlphaFoldDB" id="A0A396J3M8"/>